<feature type="transmembrane region" description="Helical" evidence="1">
    <location>
        <begin position="6"/>
        <end position="26"/>
    </location>
</feature>
<feature type="transmembrane region" description="Helical" evidence="1">
    <location>
        <begin position="47"/>
        <end position="65"/>
    </location>
</feature>
<sequence>MDAWTLAAHLVALVAPAWGMAALLATALTLRGHGGSAPGWRRWGRHVLWLALPGSAVLVAGLVLTGADGRIVTYAALVGVLGSVAAWRAGR</sequence>
<proteinExistence type="predicted"/>
<accession>A0A4R3L8G0</accession>
<dbReference type="Proteomes" id="UP000315577">
    <property type="component" value="Unassembled WGS sequence"/>
</dbReference>
<reference evidence="3 5" key="2">
    <citation type="submission" date="2019-07" db="EMBL/GenBank/DDBJ databases">
        <title>Tepidimonas ignava SPS-1037 draft genome.</title>
        <authorList>
            <person name="Da Costa M.S."/>
            <person name="Froufe H.J.C."/>
            <person name="Egas C."/>
            <person name="Albuquerque L."/>
        </authorList>
    </citation>
    <scope>NUCLEOTIDE SEQUENCE [LARGE SCALE GENOMIC DNA]</scope>
    <source>
        <strain evidence="3 5">SPS-1037</strain>
    </source>
</reference>
<evidence type="ECO:0000313" key="4">
    <source>
        <dbReference type="Proteomes" id="UP000295536"/>
    </source>
</evidence>
<dbReference type="Proteomes" id="UP000295536">
    <property type="component" value="Unassembled WGS sequence"/>
</dbReference>
<evidence type="ECO:0000256" key="1">
    <source>
        <dbReference type="SAM" id="Phobius"/>
    </source>
</evidence>
<keyword evidence="1" id="KW-0812">Transmembrane</keyword>
<organism evidence="2 4">
    <name type="scientific">Tepidimonas ignava</name>
    <dbReference type="NCBI Taxonomy" id="114249"/>
    <lineage>
        <taxon>Bacteria</taxon>
        <taxon>Pseudomonadati</taxon>
        <taxon>Pseudomonadota</taxon>
        <taxon>Betaproteobacteria</taxon>
        <taxon>Burkholderiales</taxon>
        <taxon>Tepidimonas</taxon>
    </lineage>
</organism>
<dbReference type="AlphaFoldDB" id="A0A4R3L8G0"/>
<keyword evidence="5" id="KW-1185">Reference proteome</keyword>
<keyword evidence="1" id="KW-1133">Transmembrane helix</keyword>
<feature type="transmembrane region" description="Helical" evidence="1">
    <location>
        <begin position="71"/>
        <end position="90"/>
    </location>
</feature>
<protein>
    <submittedName>
        <fullName evidence="2">Uncharacterized protein</fullName>
    </submittedName>
</protein>
<gene>
    <name evidence="2" type="ORF">EDC36_11280</name>
    <name evidence="3" type="ORF">Tigna_00330</name>
</gene>
<dbReference type="EMBL" id="SMAH01000012">
    <property type="protein sequence ID" value="TCS96291.1"/>
    <property type="molecule type" value="Genomic_DNA"/>
</dbReference>
<evidence type="ECO:0000313" key="3">
    <source>
        <dbReference type="EMBL" id="TSE23636.1"/>
    </source>
</evidence>
<comment type="caution">
    <text evidence="2">The sequence shown here is derived from an EMBL/GenBank/DDBJ whole genome shotgun (WGS) entry which is preliminary data.</text>
</comment>
<dbReference type="RefSeq" id="WP_243646554.1">
    <property type="nucleotide sequence ID" value="NZ_DAIPFN010000026.1"/>
</dbReference>
<name>A0A4R3L8G0_9BURK</name>
<reference evidence="2 4" key="1">
    <citation type="submission" date="2019-03" db="EMBL/GenBank/DDBJ databases">
        <title>Genomic Encyclopedia of Type Strains, Phase IV (KMG-IV): sequencing the most valuable type-strain genomes for metagenomic binning, comparative biology and taxonomic classification.</title>
        <authorList>
            <person name="Goeker M."/>
        </authorList>
    </citation>
    <scope>NUCLEOTIDE SEQUENCE [LARGE SCALE GENOMIC DNA]</scope>
    <source>
        <strain evidence="2 4">DSM 12034</strain>
    </source>
</reference>
<keyword evidence="1" id="KW-0472">Membrane</keyword>
<dbReference type="EMBL" id="VJNC01000002">
    <property type="protein sequence ID" value="TSE23636.1"/>
    <property type="molecule type" value="Genomic_DNA"/>
</dbReference>
<evidence type="ECO:0000313" key="2">
    <source>
        <dbReference type="EMBL" id="TCS96291.1"/>
    </source>
</evidence>
<evidence type="ECO:0000313" key="5">
    <source>
        <dbReference type="Proteomes" id="UP000315577"/>
    </source>
</evidence>